<dbReference type="InterPro" id="IPR031849">
    <property type="entry name" value="DUF5069"/>
</dbReference>
<feature type="non-terminal residue" evidence="3">
    <location>
        <position position="180"/>
    </location>
</feature>
<gene>
    <name evidence="3" type="ORF">METZ01_LOCUS392527</name>
</gene>
<accession>A0A382UZK6</accession>
<reference evidence="3" key="1">
    <citation type="submission" date="2018-05" db="EMBL/GenBank/DDBJ databases">
        <authorList>
            <person name="Lanie J.A."/>
            <person name="Ng W.-L."/>
            <person name="Kazmierczak K.M."/>
            <person name="Andrzejewski T.M."/>
            <person name="Davidsen T.M."/>
            <person name="Wayne K.J."/>
            <person name="Tettelin H."/>
            <person name="Glass J.I."/>
            <person name="Rusch D."/>
            <person name="Podicherti R."/>
            <person name="Tsui H.-C.T."/>
            <person name="Winkler M.E."/>
        </authorList>
    </citation>
    <scope>NUCLEOTIDE SEQUENCE</scope>
</reference>
<name>A0A382UZK6_9ZZZZ</name>
<proteinExistence type="predicted"/>
<evidence type="ECO:0000313" key="3">
    <source>
        <dbReference type="EMBL" id="SVD39673.1"/>
    </source>
</evidence>
<organism evidence="3">
    <name type="scientific">marine metagenome</name>
    <dbReference type="NCBI Taxonomy" id="408172"/>
    <lineage>
        <taxon>unclassified sequences</taxon>
        <taxon>metagenomes</taxon>
        <taxon>ecological metagenomes</taxon>
    </lineage>
</organism>
<evidence type="ECO:0000259" key="2">
    <source>
        <dbReference type="Pfam" id="PF16798"/>
    </source>
</evidence>
<protein>
    <recommendedName>
        <fullName evidence="2">DUF5069 domain-containing protein</fullName>
    </recommendedName>
</protein>
<dbReference type="Pfam" id="PF16798">
    <property type="entry name" value="DUF5069"/>
    <property type="match status" value="1"/>
</dbReference>
<sequence length="180" mass="20253">MVPGVRNPSKQENRALESVEGTEDDRYIAGPSCTKNRRWESDMDLIRQPPRRASNVNMAGIVGLARMTDKARGHNAELLGDYRYGAGSGLDVEVLEFINMNEEEFAEAADELSDADLGTLARECSGRAQADIDEFNREHLEREPQDDLHRQLLNERLDKFAPGRIDITTVFASMELDDWG</sequence>
<feature type="region of interest" description="Disordered" evidence="1">
    <location>
        <begin position="1"/>
        <end position="30"/>
    </location>
</feature>
<dbReference type="EMBL" id="UINC01148020">
    <property type="protein sequence ID" value="SVD39673.1"/>
    <property type="molecule type" value="Genomic_DNA"/>
</dbReference>
<dbReference type="AlphaFoldDB" id="A0A382UZK6"/>
<feature type="domain" description="DUF5069" evidence="2">
    <location>
        <begin position="51"/>
        <end position="178"/>
    </location>
</feature>
<evidence type="ECO:0000256" key="1">
    <source>
        <dbReference type="SAM" id="MobiDB-lite"/>
    </source>
</evidence>